<evidence type="ECO:0000313" key="2">
    <source>
        <dbReference type="EMBL" id="TMR27895.1"/>
    </source>
</evidence>
<proteinExistence type="predicted"/>
<name>A0A5S4G4G1_9ACTN</name>
<dbReference type="EMBL" id="VCKX01000156">
    <property type="protein sequence ID" value="TMR27895.1"/>
    <property type="molecule type" value="Genomic_DNA"/>
</dbReference>
<keyword evidence="3" id="KW-1185">Reference proteome</keyword>
<accession>A0A5S4G4G1</accession>
<dbReference type="OrthoDB" id="2602488at2"/>
<dbReference type="Pfam" id="PF13529">
    <property type="entry name" value="Peptidase_C39_2"/>
    <property type="match status" value="1"/>
</dbReference>
<organism evidence="2 3">
    <name type="scientific">Nonomuraea zeae</name>
    <dbReference type="NCBI Taxonomy" id="1642303"/>
    <lineage>
        <taxon>Bacteria</taxon>
        <taxon>Bacillati</taxon>
        <taxon>Actinomycetota</taxon>
        <taxon>Actinomycetes</taxon>
        <taxon>Streptosporangiales</taxon>
        <taxon>Streptosporangiaceae</taxon>
        <taxon>Nonomuraea</taxon>
    </lineage>
</organism>
<evidence type="ECO:0000313" key="3">
    <source>
        <dbReference type="Proteomes" id="UP000306628"/>
    </source>
</evidence>
<comment type="caution">
    <text evidence="2">The sequence shown here is derived from an EMBL/GenBank/DDBJ whole genome shotgun (WGS) entry which is preliminary data.</text>
</comment>
<sequence>MTAVLGRTRVTVSLVITTLHEVPYFAQWESPELIAEIIGERMSAADDPRWQASGAASREEYAWWAGRICGMACLRMVLAFHGLPVPAPVPLAKECMEHGGYVRDGDGLRGLIYAPFAAWVAGRWDLPVEVRPRLTLDEVAEELHRGRLVMISVHKWVRWPDRTPSSKGGHLVLVTGSGRDHMTLHNPSGISGETRQHALIKKADLERFFAGRGVVIGPPS</sequence>
<dbReference type="Proteomes" id="UP000306628">
    <property type="component" value="Unassembled WGS sequence"/>
</dbReference>
<gene>
    <name evidence="2" type="ORF">ETD85_37620</name>
</gene>
<dbReference type="Gene3D" id="3.90.70.10">
    <property type="entry name" value="Cysteine proteinases"/>
    <property type="match status" value="1"/>
</dbReference>
<reference evidence="2 3" key="1">
    <citation type="submission" date="2019-05" db="EMBL/GenBank/DDBJ databases">
        <title>Draft genome sequence of Nonomuraea zeae DSM 100528.</title>
        <authorList>
            <person name="Saricaoglu S."/>
            <person name="Isik K."/>
        </authorList>
    </citation>
    <scope>NUCLEOTIDE SEQUENCE [LARGE SCALE GENOMIC DNA]</scope>
    <source>
        <strain evidence="2 3">DSM 100528</strain>
    </source>
</reference>
<protein>
    <recommendedName>
        <fullName evidence="1">Peptidase C39-like domain-containing protein</fullName>
    </recommendedName>
</protein>
<dbReference type="InterPro" id="IPR039564">
    <property type="entry name" value="Peptidase_C39-like"/>
</dbReference>
<evidence type="ECO:0000259" key="1">
    <source>
        <dbReference type="Pfam" id="PF13529"/>
    </source>
</evidence>
<dbReference type="AlphaFoldDB" id="A0A5S4G4G1"/>
<feature type="domain" description="Peptidase C39-like" evidence="1">
    <location>
        <begin position="21"/>
        <end position="187"/>
    </location>
</feature>